<sequence length="666" mass="75108">MMTGSRLTAPEGLGELRKGVIYHFLVNDLSANRARLVLFDEKGTRADLVTLTSLAFEAALEAGQIVELEGLDANPPWLEPTNGVELSFLERQRVKPKESYEAKVDRRYLTIAELVAKASDLLASDDIEKVLNRHAEDQQPEQNTGRIRLWFFTYLVFGQTKWALMPRLKDIGSFDRSALTSRKLGRPSSDGKNAGYPITPEMKELIKKGFNAAKRVDRTRKEIYQEALTSVFGCKSRAGSERKEFYHPKGNPFPSSDQFWYWVAKLTAPETLARDLKGKSAARAKSGSRGKFSDSRSNLNQLVQYDGYTPSDKLTGITEGSAVDGFVVVRGTCDYSGMVVGIGFAKASETMAAYRMALFCTAIGKVKFCELFGMKIAEDEWPSFGLPRTLVFDRGPAAPMKAEEARTWLSRLELTPTHDGQAKAAVESSHPRKKKNKDQPTYRHSDFNFVEMSRAHIYQVLKDNKNSDASARMTPEMWMLNFTPTPVNVWKYWDQRGRNLGRATSIQEAVREFLDTYKATIRRDGVYFLERRYNAESLIATGVFDLVARRGTIKVKTYVLTMCVRHIWIEVEGVIHELNFVLTAGTIPASNDISIYELEDIYDARLAARRKFKAEQGPIDQDLNDRFAEDVGKRWGSGVTKLGRPAKNAATQRDGDDYKRFMGDKS</sequence>
<feature type="region of interest" description="Disordered" evidence="1">
    <location>
        <begin position="639"/>
        <end position="666"/>
    </location>
</feature>
<feature type="region of interest" description="Disordered" evidence="1">
    <location>
        <begin position="417"/>
        <end position="442"/>
    </location>
</feature>
<name>A0ABU8QNQ4_9PSED</name>
<evidence type="ECO:0000256" key="1">
    <source>
        <dbReference type="SAM" id="MobiDB-lite"/>
    </source>
</evidence>
<dbReference type="Proteomes" id="UP001380290">
    <property type="component" value="Unassembled WGS sequence"/>
</dbReference>
<comment type="caution">
    <text evidence="2">The sequence shown here is derived from an EMBL/GenBank/DDBJ whole genome shotgun (WGS) entry which is preliminary data.</text>
</comment>
<dbReference type="EMBL" id="JBBHLC010000005">
    <property type="protein sequence ID" value="MEJ5862289.1"/>
    <property type="molecule type" value="Genomic_DNA"/>
</dbReference>
<accession>A0ABU8QNQ4</accession>
<proteinExistence type="predicted"/>
<reference evidence="2 3" key="1">
    <citation type="submission" date="2024-02" db="EMBL/GenBank/DDBJ databases">
        <title>Identification of pathogenicity and growth-promoting function of Pseudomonas putida variant.</title>
        <authorList>
            <person name="Sun J."/>
        </authorList>
    </citation>
    <scope>NUCLEOTIDE SEQUENCE [LARGE SCALE GENOMIC DNA]</scope>
    <source>
        <strain evidence="2 3">A03</strain>
    </source>
</reference>
<dbReference type="RefSeq" id="WP_339598307.1">
    <property type="nucleotide sequence ID" value="NZ_JBBHLC010000005.1"/>
</dbReference>
<evidence type="ECO:0000313" key="3">
    <source>
        <dbReference type="Proteomes" id="UP001380290"/>
    </source>
</evidence>
<protein>
    <submittedName>
        <fullName evidence="2">Transposase</fullName>
    </submittedName>
</protein>
<gene>
    <name evidence="2" type="ORF">V7S98_03525</name>
</gene>
<feature type="compositionally biased region" description="Basic and acidic residues" evidence="1">
    <location>
        <begin position="653"/>
        <end position="666"/>
    </location>
</feature>
<keyword evidence="3" id="KW-1185">Reference proteome</keyword>
<evidence type="ECO:0000313" key="2">
    <source>
        <dbReference type="EMBL" id="MEJ5862289.1"/>
    </source>
</evidence>
<organism evidence="2 3">
    <name type="scientific">Pseudomonas farsensis</name>
    <dbReference type="NCBI Taxonomy" id="2745492"/>
    <lineage>
        <taxon>Bacteria</taxon>
        <taxon>Pseudomonadati</taxon>
        <taxon>Pseudomonadota</taxon>
        <taxon>Gammaproteobacteria</taxon>
        <taxon>Pseudomonadales</taxon>
        <taxon>Pseudomonadaceae</taxon>
        <taxon>Pseudomonas</taxon>
    </lineage>
</organism>